<reference evidence="12" key="1">
    <citation type="submission" date="2007-04" db="EMBL/GenBank/DDBJ databases">
        <title>Annotation of Pediculus humanus corporis strain USDA.</title>
        <authorList>
            <person name="Kirkness E."/>
            <person name="Hannick L."/>
            <person name="Hass B."/>
            <person name="Bruggner R."/>
            <person name="Lawson D."/>
            <person name="Bidwell S."/>
            <person name="Joardar V."/>
            <person name="Caler E."/>
            <person name="Walenz B."/>
            <person name="Inman J."/>
            <person name="Schobel S."/>
            <person name="Galinsky K."/>
            <person name="Amedeo P."/>
            <person name="Strausberg R."/>
        </authorList>
    </citation>
    <scope>NUCLEOTIDE SEQUENCE</scope>
    <source>
        <strain evidence="12">USDA</strain>
    </source>
</reference>
<dbReference type="OrthoDB" id="541375at2759"/>
<dbReference type="PANTHER" id="PTHR12260">
    <property type="entry name" value="DAMAGE-CONTROL PHOSPHATASE ARMT1"/>
    <property type="match status" value="1"/>
</dbReference>
<keyword evidence="4" id="KW-0533">Nickel</keyword>
<keyword evidence="10" id="KW-0489">Methyltransferase</keyword>
<evidence type="ECO:0000313" key="14">
    <source>
        <dbReference type="Proteomes" id="UP000009046"/>
    </source>
</evidence>
<comment type="catalytic activity">
    <reaction evidence="2 10">
        <text>beta-D-fructose 1-phosphate + H2O = D-fructose + phosphate</text>
        <dbReference type="Rhea" id="RHEA:35603"/>
        <dbReference type="ChEBI" id="CHEBI:15377"/>
        <dbReference type="ChEBI" id="CHEBI:37721"/>
        <dbReference type="ChEBI" id="CHEBI:43474"/>
        <dbReference type="ChEBI" id="CHEBI:138881"/>
    </reaction>
</comment>
<evidence type="ECO:0000256" key="4">
    <source>
        <dbReference type="ARBA" id="ARBA00022596"/>
    </source>
</evidence>
<comment type="catalytic activity">
    <reaction evidence="9 10">
        <text>beta-D-fructose 6-phosphate = dihydroxyacetone + D-glyceraldehyde 3-phosphate</text>
        <dbReference type="Rhea" id="RHEA:28002"/>
        <dbReference type="ChEBI" id="CHEBI:16016"/>
        <dbReference type="ChEBI" id="CHEBI:57634"/>
        <dbReference type="ChEBI" id="CHEBI:59776"/>
    </reaction>
</comment>
<dbReference type="VEuPathDB" id="VectorBase:PHUM073050"/>
<dbReference type="GO" id="GO:0046872">
    <property type="term" value="F:metal ion binding"/>
    <property type="evidence" value="ECO:0007669"/>
    <property type="project" value="UniProtKB-UniRule"/>
</dbReference>
<dbReference type="EMBL" id="DS235042">
    <property type="protein sequence ID" value="EEB10854.1"/>
    <property type="molecule type" value="Genomic_DNA"/>
</dbReference>
<comment type="function">
    <text evidence="8 10">Metal-dependent phosphatase that shows phosphatase activity against several substrates, including fructose-1-phosphate and fructose-6-phosphate. Its preference for fructose-1-phosphate, a strong glycating agent that causes DNA damage rather than a canonical yeast metabolite, suggests a damage-control function in hexose phosphate metabolism. Has also been shown to have O-methyltransferase activity that methylates glutamate residues of target proteins to form gamma-glutamyl methyl ester residues. Possibly methylates PCNA, suggesting it is involved in the DNA damage response.</text>
</comment>
<sequence length="490" mass="57177">MQRQTSIAFEGIDSNTPWNEKLSAKYTKQIFQNILSRSFAYYTISSRLPVILTKVINDLVTSKGKILQDSSKEGEEDLKCVIGKISKLKNEVVTNKPLIKFESNKGDLEVWNKYLDSETISKTDVPCWYYSPWLYVENYMYRRLWEIFENSQTLQNFDPFAIKKEEAFYASLPDMKSISQSVIQLLKIPDLPSNQNLQDTFNLFLKLSLWSNRCDLSLSDVNQLSTEESTMHKLNAYDEFILSNDSPKIYEYFNQSSKNGIIDFVTDNSSYEIFSDFCFCDFLCTSSLASKIKFHVKHLPWYVSDTTKGDIKWLLDRMDKEGLSNLSDRWKKYLEDGTWCILDENYWTLPFDFNVMKVEDKELYNSLCESKLVIFKGDLNYRKLLSDINWDPCESFQTVLRDFKPTSVLSLRTVKADLICGLPVGKYEEITQKNKMWMRTGEYASLFLYGILIAHSETNFSVIKFSKWTSKLVFTGSCCEMQKPHCLYQV</sequence>
<evidence type="ECO:0000313" key="13">
    <source>
        <dbReference type="EnsemblMetazoa" id="PHUM073050-PA"/>
    </source>
</evidence>
<dbReference type="STRING" id="121224.E0VBU8"/>
<protein>
    <recommendedName>
        <fullName evidence="10">Sugar phosphate phosphatase</fullName>
        <ecNumber evidence="10">2.1.1.-</ecNumber>
        <ecNumber evidence="10">3.1.3.-</ecNumber>
    </recommendedName>
</protein>
<dbReference type="GO" id="GO:0006974">
    <property type="term" value="P:DNA damage response"/>
    <property type="evidence" value="ECO:0007669"/>
    <property type="project" value="TreeGrafter"/>
</dbReference>
<dbReference type="GeneID" id="8231253"/>
<keyword evidence="7 10" id="KW-0464">Manganese</keyword>
<reference evidence="12" key="2">
    <citation type="submission" date="2007-04" db="EMBL/GenBank/DDBJ databases">
        <title>The genome of the human body louse.</title>
        <authorList>
            <consortium name="The Human Body Louse Genome Consortium"/>
            <person name="Kirkness E."/>
            <person name="Walenz B."/>
            <person name="Hass B."/>
            <person name="Bruggner R."/>
            <person name="Strausberg R."/>
        </authorList>
    </citation>
    <scope>NUCLEOTIDE SEQUENCE</scope>
    <source>
        <strain evidence="12">USDA</strain>
    </source>
</reference>
<dbReference type="EC" id="2.1.1.-" evidence="10"/>
<dbReference type="GO" id="GO:0016791">
    <property type="term" value="F:phosphatase activity"/>
    <property type="evidence" value="ECO:0007669"/>
    <property type="project" value="TreeGrafter"/>
</dbReference>
<keyword evidence="14" id="KW-1185">Reference proteome</keyword>
<organism>
    <name type="scientific">Pediculus humanus subsp. corporis</name>
    <name type="common">Body louse</name>
    <dbReference type="NCBI Taxonomy" id="121224"/>
    <lineage>
        <taxon>Eukaryota</taxon>
        <taxon>Metazoa</taxon>
        <taxon>Ecdysozoa</taxon>
        <taxon>Arthropoda</taxon>
        <taxon>Hexapoda</taxon>
        <taxon>Insecta</taxon>
        <taxon>Pterygota</taxon>
        <taxon>Neoptera</taxon>
        <taxon>Paraneoptera</taxon>
        <taxon>Psocodea</taxon>
        <taxon>Troctomorpha</taxon>
        <taxon>Phthiraptera</taxon>
        <taxon>Anoplura</taxon>
        <taxon>Pediculidae</taxon>
        <taxon>Pediculus</taxon>
    </lineage>
</organism>
<comment type="cofactor">
    <cofactor evidence="10">
        <name>Mn(2+)</name>
        <dbReference type="ChEBI" id="CHEBI:29035"/>
    </cofactor>
    <cofactor evidence="10">
        <name>Ni(2+)</name>
        <dbReference type="ChEBI" id="CHEBI:49786"/>
    </cofactor>
</comment>
<evidence type="ECO:0000256" key="6">
    <source>
        <dbReference type="ARBA" id="ARBA00022801"/>
    </source>
</evidence>
<dbReference type="FunCoup" id="E0VBU8">
    <property type="interactions" value="844"/>
</dbReference>
<dbReference type="Gene3D" id="3.40.50.10880">
    <property type="entry name" value="Uncharacterised protein PF01937, DUF89, domain 3"/>
    <property type="match status" value="1"/>
</dbReference>
<comment type="catalytic activity">
    <reaction evidence="1 10">
        <text>L-glutamyl-[protein] + S-adenosyl-L-methionine = [protein]-L-glutamate 5-O-methyl ester + S-adenosyl-L-homocysteine</text>
        <dbReference type="Rhea" id="RHEA:24452"/>
        <dbReference type="Rhea" id="RHEA-COMP:10208"/>
        <dbReference type="Rhea" id="RHEA-COMP:10311"/>
        <dbReference type="ChEBI" id="CHEBI:29973"/>
        <dbReference type="ChEBI" id="CHEBI:57856"/>
        <dbReference type="ChEBI" id="CHEBI:59789"/>
        <dbReference type="ChEBI" id="CHEBI:82795"/>
    </reaction>
</comment>
<evidence type="ECO:0000256" key="7">
    <source>
        <dbReference type="ARBA" id="ARBA00023211"/>
    </source>
</evidence>
<gene>
    <name evidence="13" type="primary">8231253</name>
    <name evidence="12" type="ORF">Phum_PHUM073050</name>
</gene>
<keyword evidence="5 10" id="KW-0479">Metal-binding</keyword>
<name>E0VBU8_PEDHC</name>
<comment type="domain">
    <text evidence="10">Subfamily III proteins have a conserved RTxK motif about 40-50 residues from the C-terminus; the threonine may be replaced by serine or cysteine.</text>
</comment>
<evidence type="ECO:0000256" key="8">
    <source>
        <dbReference type="ARBA" id="ARBA00045980"/>
    </source>
</evidence>
<evidence type="ECO:0000256" key="5">
    <source>
        <dbReference type="ARBA" id="ARBA00022723"/>
    </source>
</evidence>
<evidence type="ECO:0000256" key="9">
    <source>
        <dbReference type="ARBA" id="ARBA00048809"/>
    </source>
</evidence>
<evidence type="ECO:0000313" key="12">
    <source>
        <dbReference type="EMBL" id="EEB10854.1"/>
    </source>
</evidence>
<dbReference type="RefSeq" id="XP_002423592.1">
    <property type="nucleotide sequence ID" value="XM_002423547.1"/>
</dbReference>
<accession>E0VBU8</accession>
<dbReference type="Pfam" id="PF01937">
    <property type="entry name" value="ARMT1-like_dom"/>
    <property type="match status" value="1"/>
</dbReference>
<dbReference type="Proteomes" id="UP000009046">
    <property type="component" value="Unassembled WGS sequence"/>
</dbReference>
<dbReference type="EnsemblMetazoa" id="PHUM073050-RA">
    <property type="protein sequence ID" value="PHUM073050-PA"/>
    <property type="gene ID" value="PHUM073050"/>
</dbReference>
<dbReference type="Gene3D" id="1.20.930.60">
    <property type="match status" value="1"/>
</dbReference>
<dbReference type="KEGG" id="phu:Phum_PHUM073050"/>
<dbReference type="SUPFAM" id="SSF111321">
    <property type="entry name" value="AF1104-like"/>
    <property type="match status" value="1"/>
</dbReference>
<keyword evidence="10" id="KW-0808">Transferase</keyword>
<evidence type="ECO:0000256" key="10">
    <source>
        <dbReference type="RuleBase" id="RU367030"/>
    </source>
</evidence>
<dbReference type="InterPro" id="IPR036075">
    <property type="entry name" value="ARMT-1-like_metal-bd_sf"/>
</dbReference>
<dbReference type="EC" id="3.1.3.-" evidence="10"/>
<feature type="domain" description="Damage-control phosphatase ARMT1-like metal-binding" evidence="11">
    <location>
        <begin position="43"/>
        <end position="429"/>
    </location>
</feature>
<dbReference type="AlphaFoldDB" id="E0VBU8"/>
<proteinExistence type="inferred from homology"/>
<dbReference type="CTD" id="8231253"/>
<evidence type="ECO:0000259" key="11">
    <source>
        <dbReference type="Pfam" id="PF01937"/>
    </source>
</evidence>
<dbReference type="OMA" id="INMWSNC"/>
<evidence type="ECO:0000256" key="3">
    <source>
        <dbReference type="ARBA" id="ARBA00009519"/>
    </source>
</evidence>
<dbReference type="PANTHER" id="PTHR12260:SF6">
    <property type="entry name" value="DAMAGE-CONTROL PHOSPHATASE ARMT1"/>
    <property type="match status" value="1"/>
</dbReference>
<dbReference type="GO" id="GO:0051998">
    <property type="term" value="F:protein carboxyl O-methyltransferase activity"/>
    <property type="evidence" value="ECO:0007669"/>
    <property type="project" value="UniProtKB-UniRule"/>
</dbReference>
<keyword evidence="6 10" id="KW-0378">Hydrolase</keyword>
<dbReference type="InterPro" id="IPR039763">
    <property type="entry name" value="ARMT1"/>
</dbReference>
<dbReference type="eggNOG" id="KOG3870">
    <property type="taxonomic scope" value="Eukaryota"/>
</dbReference>
<dbReference type="HOGENOM" id="CLU_030117_2_1_1"/>
<dbReference type="InterPro" id="IPR002791">
    <property type="entry name" value="ARMT1-like_metal-bd"/>
</dbReference>
<dbReference type="GO" id="GO:0005634">
    <property type="term" value="C:nucleus"/>
    <property type="evidence" value="ECO:0007669"/>
    <property type="project" value="TreeGrafter"/>
</dbReference>
<dbReference type="EMBL" id="AAZO01000879">
    <property type="status" value="NOT_ANNOTATED_CDS"/>
    <property type="molecule type" value="Genomic_DNA"/>
</dbReference>
<evidence type="ECO:0000256" key="2">
    <source>
        <dbReference type="ARBA" id="ARBA00001326"/>
    </source>
</evidence>
<dbReference type="GO" id="GO:0032259">
    <property type="term" value="P:methylation"/>
    <property type="evidence" value="ECO:0007669"/>
    <property type="project" value="UniProtKB-KW"/>
</dbReference>
<dbReference type="InParanoid" id="E0VBU8"/>
<evidence type="ECO:0000256" key="1">
    <source>
        <dbReference type="ARBA" id="ARBA00000807"/>
    </source>
</evidence>
<reference evidence="13" key="3">
    <citation type="submission" date="2020-05" db="UniProtKB">
        <authorList>
            <consortium name="EnsemblMetazoa"/>
        </authorList>
    </citation>
    <scope>IDENTIFICATION</scope>
    <source>
        <strain evidence="13">USDA</strain>
    </source>
</reference>
<comment type="similarity">
    <text evidence="3 10">Belongs to the damage-control phosphatase family. Sugar phosphate phosphatase III subfamily.</text>
</comment>